<sequence length="89" mass="9604">MAKTYYIGELKSGAIIARASTRSDYTHAATSFANLYQTEGQVVPMSDASFSRSASGAVAAAARYNGCVMETVEVRKVDAAEYRRITGKR</sequence>
<reference evidence="1 2" key="1">
    <citation type="submission" date="2023-01" db="EMBL/GenBank/DDBJ databases">
        <title>New species of Caulobacter bacteriophages in the Kronosvirus genus.</title>
        <authorList>
            <person name="Mohammadi T."/>
            <person name="Millwood A."/>
            <person name="Ely B."/>
        </authorList>
    </citation>
    <scope>NUCLEOTIDE SEQUENCE [LARGE SCALE GENOMIC DNA]</scope>
    <source>
        <strain evidence="1 2">TMCBR2</strain>
    </source>
</reference>
<organism evidence="1 2">
    <name type="scientific">Caulobacter phage TMCBR2</name>
    <dbReference type="NCBI Taxonomy" id="3025404"/>
    <lineage>
        <taxon>Viruses</taxon>
        <taxon>Duplodnaviria</taxon>
        <taxon>Heunggongvirae</taxon>
        <taxon>Uroviricota</taxon>
        <taxon>Caudoviricetes</taxon>
        <taxon>Caudoviricetes incertae sedis</taxon>
        <taxon>Kronosvirus</taxon>
        <taxon>Kronosvirus pomeria</taxon>
    </lineage>
</organism>
<dbReference type="Proteomes" id="UP001218377">
    <property type="component" value="Segment"/>
</dbReference>
<evidence type="ECO:0000313" key="2">
    <source>
        <dbReference type="Proteomes" id="UP001218377"/>
    </source>
</evidence>
<dbReference type="EMBL" id="OQ269668">
    <property type="protein sequence ID" value="WCS66530.1"/>
    <property type="molecule type" value="Genomic_DNA"/>
</dbReference>
<name>A0AAE9YG42_9CAUD</name>
<protein>
    <submittedName>
        <fullName evidence="1">Uncharacterized protein</fullName>
    </submittedName>
</protein>
<gene>
    <name evidence="1" type="ORF">TMCBR2_gp045c</name>
</gene>
<evidence type="ECO:0000313" key="1">
    <source>
        <dbReference type="EMBL" id="WCS66530.1"/>
    </source>
</evidence>
<keyword evidence="2" id="KW-1185">Reference proteome</keyword>
<accession>A0AAE9YG42</accession>
<proteinExistence type="predicted"/>